<feature type="binding site" evidence="4">
    <location>
        <position position="318"/>
    </location>
    <ligand>
        <name>pyridoxal 5'-phosphate</name>
        <dbReference type="ChEBI" id="CHEBI:597326"/>
    </ligand>
</feature>
<evidence type="ECO:0000256" key="5">
    <source>
        <dbReference type="NCBIfam" id="TIGR01814"/>
    </source>
</evidence>
<organism evidence="7 8">
    <name type="scientific">Ferroacidibacillus organovorans</name>
    <dbReference type="NCBI Taxonomy" id="1765683"/>
    <lineage>
        <taxon>Bacteria</taxon>
        <taxon>Bacillati</taxon>
        <taxon>Bacillota</taxon>
        <taxon>Bacilli</taxon>
        <taxon>Bacillales</taxon>
        <taxon>Alicyclobacillaceae</taxon>
        <taxon>Ferroacidibacillus</taxon>
    </lineage>
</organism>
<feature type="binding site" evidence="4">
    <location>
        <position position="261"/>
    </location>
    <ligand>
        <name>pyridoxal 5'-phosphate</name>
        <dbReference type="ChEBI" id="CHEBI:597326"/>
    </ligand>
</feature>
<feature type="modified residue" description="N6-(pyridoxal phosphate)lysine" evidence="4">
    <location>
        <position position="262"/>
    </location>
</feature>
<feature type="binding site" evidence="4">
    <location>
        <position position="290"/>
    </location>
    <ligand>
        <name>pyridoxal 5'-phosphate</name>
        <dbReference type="ChEBI" id="CHEBI:597326"/>
    </ligand>
</feature>
<name>A0A1V4ESS1_9BACL</name>
<dbReference type="EMBL" id="MWPS01000026">
    <property type="protein sequence ID" value="OPG15995.1"/>
    <property type="molecule type" value="Genomic_DNA"/>
</dbReference>
<dbReference type="RefSeq" id="WP_079291002.1">
    <property type="nucleotide sequence ID" value="NZ_LSUQ01000016.1"/>
</dbReference>
<dbReference type="Gene3D" id="3.90.1150.10">
    <property type="entry name" value="Aspartate Aminotransferase, domain 1"/>
    <property type="match status" value="1"/>
</dbReference>
<dbReference type="InterPro" id="IPR015422">
    <property type="entry name" value="PyrdxlP-dep_Trfase_small"/>
</dbReference>
<keyword evidence="1 4" id="KW-0662">Pyridine nucleotide biosynthesis</keyword>
<evidence type="ECO:0000313" key="8">
    <source>
        <dbReference type="Proteomes" id="UP000190229"/>
    </source>
</evidence>
<dbReference type="GO" id="GO:0019441">
    <property type="term" value="P:L-tryptophan catabolic process to kynurenine"/>
    <property type="evidence" value="ECO:0007669"/>
    <property type="project" value="TreeGrafter"/>
</dbReference>
<comment type="subunit">
    <text evidence="4 6">Homodimer.</text>
</comment>
<dbReference type="EC" id="3.7.1.3" evidence="4 5"/>
<evidence type="ECO:0000256" key="3">
    <source>
        <dbReference type="ARBA" id="ARBA00022898"/>
    </source>
</evidence>
<sequence length="452" mass="49169">MVSSSHPRVGVLEWGVKGVAGFRTDVNGKDWQALRERALTLDASDPLRSMRDRFYLPQGIYLDGNSLGLLSVDAEQAVLGVLETWKHSGIDGWSSEPDPWFSMAESCAKGVATLIGAKPSEVAVTGSTTSNLHHLLATLHKPRAGKRRVLIDALNFPTDVYAIKAHVANQGGDPERDLVWVDSRDGHLSIDDLLTQMRDDVGLAFFSSVLYQSGQRLPIAPIAARARSQGILLGVDLSHSIGAMPHALHDDQVDFAVWCHYKYLSAGPGAVAGLFIHERHHAVPPAFPGWWGSDKTRQFDMAPSFARAKGAGAFQQGTPHMLSLAGLAGVLPLFLDIGIDRIREKSLALTDLLMEGLEQLGALYPELQIGTPRAAEARGGHVALLHPHADRIAKALKEHGVTPDFRPPNIVRLAPVALYTQFADLVTTLEVLDRILRERLYEAHDAGRNVIA</sequence>
<comment type="caution">
    <text evidence="4">Lacks conserved residue(s) required for the propagation of feature annotation.</text>
</comment>
<dbReference type="Gene3D" id="3.40.640.10">
    <property type="entry name" value="Type I PLP-dependent aspartate aminotransferase-like (Major domain)"/>
    <property type="match status" value="1"/>
</dbReference>
<dbReference type="GO" id="GO:0030429">
    <property type="term" value="F:kynureninase activity"/>
    <property type="evidence" value="ECO:0007669"/>
    <property type="project" value="UniProtKB-UniRule"/>
</dbReference>
<dbReference type="GO" id="GO:0030170">
    <property type="term" value="F:pyridoxal phosphate binding"/>
    <property type="evidence" value="ECO:0007669"/>
    <property type="project" value="UniProtKB-UniRule"/>
</dbReference>
<dbReference type="UniPathway" id="UPA00253">
    <property type="reaction ID" value="UER00329"/>
</dbReference>
<protein>
    <recommendedName>
        <fullName evidence="4 5">Kynureninase</fullName>
        <ecNumber evidence="4 5">3.7.1.3</ecNumber>
    </recommendedName>
    <alternativeName>
        <fullName evidence="4">L-kynurenine hydrolase</fullName>
    </alternativeName>
</protein>
<comment type="catalytic activity">
    <reaction evidence="6">
        <text>3-hydroxy-L-kynurenine + H2O = 3-hydroxyanthranilate + L-alanine + H(+)</text>
        <dbReference type="Rhea" id="RHEA:25143"/>
        <dbReference type="ChEBI" id="CHEBI:15377"/>
        <dbReference type="ChEBI" id="CHEBI:15378"/>
        <dbReference type="ChEBI" id="CHEBI:36559"/>
        <dbReference type="ChEBI" id="CHEBI:57972"/>
        <dbReference type="ChEBI" id="CHEBI:58125"/>
        <dbReference type="EC" id="3.7.1.3"/>
    </reaction>
</comment>
<feature type="binding site" evidence="4">
    <location>
        <position position="239"/>
    </location>
    <ligand>
        <name>pyridoxal 5'-phosphate</name>
        <dbReference type="ChEBI" id="CHEBI:597326"/>
    </ligand>
</feature>
<dbReference type="Pfam" id="PF22580">
    <property type="entry name" value="KYNU_C"/>
    <property type="match status" value="1"/>
</dbReference>
<comment type="catalytic activity">
    <reaction evidence="4 6">
        <text>L-kynurenine + H2O = anthranilate + L-alanine + H(+)</text>
        <dbReference type="Rhea" id="RHEA:16813"/>
        <dbReference type="ChEBI" id="CHEBI:15377"/>
        <dbReference type="ChEBI" id="CHEBI:15378"/>
        <dbReference type="ChEBI" id="CHEBI:16567"/>
        <dbReference type="ChEBI" id="CHEBI:57959"/>
        <dbReference type="ChEBI" id="CHEBI:57972"/>
        <dbReference type="EC" id="3.7.1.3"/>
    </reaction>
</comment>
<dbReference type="PANTHER" id="PTHR14084:SF0">
    <property type="entry name" value="KYNURENINASE"/>
    <property type="match status" value="1"/>
</dbReference>
<evidence type="ECO:0000256" key="1">
    <source>
        <dbReference type="ARBA" id="ARBA00022642"/>
    </source>
</evidence>
<gene>
    <name evidence="4" type="primary">kynU</name>
    <name evidence="7" type="ORF">B2M26_10220</name>
</gene>
<feature type="binding site" evidence="4">
    <location>
        <position position="128"/>
    </location>
    <ligand>
        <name>pyridoxal 5'-phosphate</name>
        <dbReference type="ChEBI" id="CHEBI:597326"/>
    </ligand>
</feature>
<comment type="function">
    <text evidence="4 6">Catalyzes the cleavage of L-kynurenine (L-Kyn) and L-3-hydroxykynurenine (L-3OHKyn) into anthranilic acid (AA) and 3-hydroxyanthranilic acid (3-OHAA), respectively.</text>
</comment>
<dbReference type="GO" id="GO:0043420">
    <property type="term" value="P:anthranilate metabolic process"/>
    <property type="evidence" value="ECO:0007669"/>
    <property type="project" value="TreeGrafter"/>
</dbReference>
<keyword evidence="3 4" id="KW-0663">Pyridoxal phosphate</keyword>
<dbReference type="SUPFAM" id="SSF53383">
    <property type="entry name" value="PLP-dependent transferases"/>
    <property type="match status" value="1"/>
</dbReference>
<comment type="pathway">
    <text evidence="4 6">Amino-acid degradation; L-kynurenine degradation; L-alanine and anthranilate from L-kynurenine: step 1/1.</text>
</comment>
<reference evidence="7 8" key="1">
    <citation type="submission" date="2017-02" db="EMBL/GenBank/DDBJ databases">
        <title>Draft genome of Acidibacillus ferrooxidans Huett2.</title>
        <authorList>
            <person name="Schopf S."/>
        </authorList>
    </citation>
    <scope>NUCLEOTIDE SEQUENCE [LARGE SCALE GENOMIC DNA]</scope>
    <source>
        <strain evidence="7 8">Huett2</strain>
    </source>
</reference>
<comment type="pathway">
    <text evidence="4 6">Cofactor biosynthesis; NAD(+) biosynthesis; quinolinate from L-kynurenine: step 2/3.</text>
</comment>
<dbReference type="OrthoDB" id="9812626at2"/>
<feature type="binding site" evidence="4">
    <location>
        <position position="236"/>
    </location>
    <ligand>
        <name>pyridoxal 5'-phosphate</name>
        <dbReference type="ChEBI" id="CHEBI:597326"/>
    </ligand>
</feature>
<evidence type="ECO:0000256" key="2">
    <source>
        <dbReference type="ARBA" id="ARBA00022801"/>
    </source>
</evidence>
<evidence type="ECO:0000256" key="6">
    <source>
        <dbReference type="PIRNR" id="PIRNR038800"/>
    </source>
</evidence>
<feature type="binding site" evidence="4">
    <location>
        <position position="129"/>
    </location>
    <ligand>
        <name>pyridoxal 5'-phosphate</name>
        <dbReference type="ChEBI" id="CHEBI:597326"/>
    </ligand>
</feature>
<dbReference type="GO" id="GO:0019805">
    <property type="term" value="P:quinolinate biosynthetic process"/>
    <property type="evidence" value="ECO:0007669"/>
    <property type="project" value="UniProtKB-UniRule"/>
</dbReference>
<evidence type="ECO:0000256" key="4">
    <source>
        <dbReference type="HAMAP-Rule" id="MF_01970"/>
    </source>
</evidence>
<dbReference type="Proteomes" id="UP000190229">
    <property type="component" value="Unassembled WGS sequence"/>
</dbReference>
<comment type="caution">
    <text evidence="7">The sequence shown here is derived from an EMBL/GenBank/DDBJ whole genome shotgun (WGS) entry which is preliminary data.</text>
</comment>
<feature type="binding site" evidence="4">
    <location>
        <begin position="156"/>
        <end position="159"/>
    </location>
    <ligand>
        <name>pyridoxal 5'-phosphate</name>
        <dbReference type="ChEBI" id="CHEBI:597326"/>
    </ligand>
</feature>
<comment type="similarity">
    <text evidence="4 6">Belongs to the kynureninase family.</text>
</comment>
<dbReference type="UniPathway" id="UPA00334">
    <property type="reaction ID" value="UER00455"/>
</dbReference>
<proteinExistence type="inferred from homology"/>
<dbReference type="InterPro" id="IPR010111">
    <property type="entry name" value="Kynureninase"/>
</dbReference>
<dbReference type="InterPro" id="IPR015424">
    <property type="entry name" value="PyrdxlP-dep_Trfase"/>
</dbReference>
<dbReference type="InterPro" id="IPR015421">
    <property type="entry name" value="PyrdxlP-dep_Trfase_major"/>
</dbReference>
<dbReference type="NCBIfam" id="TIGR01814">
    <property type="entry name" value="kynureninase"/>
    <property type="match status" value="1"/>
</dbReference>
<dbReference type="PANTHER" id="PTHR14084">
    <property type="entry name" value="KYNURENINASE"/>
    <property type="match status" value="1"/>
</dbReference>
<dbReference type="HAMAP" id="MF_01970">
    <property type="entry name" value="Kynureninase"/>
    <property type="match status" value="1"/>
</dbReference>
<dbReference type="AlphaFoldDB" id="A0A1V4ESS1"/>
<dbReference type="GO" id="GO:0009435">
    <property type="term" value="P:NAD+ biosynthetic process"/>
    <property type="evidence" value="ECO:0007669"/>
    <property type="project" value="UniProtKB-UniRule"/>
</dbReference>
<dbReference type="GO" id="GO:0097053">
    <property type="term" value="P:L-kynurenine catabolic process"/>
    <property type="evidence" value="ECO:0007669"/>
    <property type="project" value="UniProtKB-UniRule"/>
</dbReference>
<keyword evidence="2 4" id="KW-0378">Hydrolase</keyword>
<comment type="cofactor">
    <cofactor evidence="4 6">
        <name>pyridoxal 5'-phosphate</name>
        <dbReference type="ChEBI" id="CHEBI:597326"/>
    </cofactor>
</comment>
<keyword evidence="8" id="KW-1185">Reference proteome</keyword>
<dbReference type="GO" id="GO:0005737">
    <property type="term" value="C:cytoplasm"/>
    <property type="evidence" value="ECO:0007669"/>
    <property type="project" value="UniProtKB-UniRule"/>
</dbReference>
<dbReference type="PIRSF" id="PIRSF038800">
    <property type="entry name" value="KYNU"/>
    <property type="match status" value="1"/>
</dbReference>
<accession>A0A1V4ESS1</accession>
<evidence type="ECO:0000313" key="7">
    <source>
        <dbReference type="EMBL" id="OPG15995.1"/>
    </source>
</evidence>